<dbReference type="InterPro" id="IPR011006">
    <property type="entry name" value="CheY-like_superfamily"/>
</dbReference>
<evidence type="ECO:0000259" key="8">
    <source>
        <dbReference type="PROSITE" id="PS50112"/>
    </source>
</evidence>
<dbReference type="SUPFAM" id="SSF55874">
    <property type="entry name" value="ATPase domain of HSP90 chaperone/DNA topoisomerase II/histidine kinase"/>
    <property type="match status" value="1"/>
</dbReference>
<dbReference type="Pfam" id="PF02518">
    <property type="entry name" value="HATPase_c"/>
    <property type="match status" value="1"/>
</dbReference>
<dbReference type="Proteomes" id="UP001596398">
    <property type="component" value="Unassembled WGS sequence"/>
</dbReference>
<proteinExistence type="predicted"/>
<dbReference type="SUPFAM" id="SSF55785">
    <property type="entry name" value="PYP-like sensor domain (PAS domain)"/>
    <property type="match status" value="2"/>
</dbReference>
<keyword evidence="6" id="KW-0902">Two-component regulatory system</keyword>
<dbReference type="InterPro" id="IPR000014">
    <property type="entry name" value="PAS"/>
</dbReference>
<dbReference type="Pfam" id="PF13185">
    <property type="entry name" value="GAF_2"/>
    <property type="match status" value="1"/>
</dbReference>
<dbReference type="SMART" id="SM00448">
    <property type="entry name" value="REC"/>
    <property type="match status" value="1"/>
</dbReference>
<dbReference type="SMART" id="SM00086">
    <property type="entry name" value="PAC"/>
    <property type="match status" value="2"/>
</dbReference>
<dbReference type="InterPro" id="IPR035965">
    <property type="entry name" value="PAS-like_dom_sf"/>
</dbReference>
<dbReference type="AlphaFoldDB" id="A0ABD5ZMX7"/>
<dbReference type="Gene3D" id="3.30.450.40">
    <property type="match status" value="1"/>
</dbReference>
<dbReference type="Gene3D" id="3.30.450.20">
    <property type="entry name" value="PAS domain"/>
    <property type="match status" value="2"/>
</dbReference>
<sequence>MTPRVVHVDGADAGGAVAAALSAAGYEVVPAGSVAAVRDHLPDADAVVTAGTLPDGDALDLCAGAADVPVVVYAADPDASVASALFAAGASDYVLRDEVSPEGLVERVSAVLGEAVDSRYRRLVDAVGDFLYVTDEEGRFVTLNDAALEMSGYTREEAVGEHSSLVLSEAGVEQGEAAIRRLLAGEEETVTYEMDLHTKSGERLRVENHVSLLPMPDGEFRGTVGVLRDVSERRSRDERLRELHDATRDLFAAPDREAVAEAAARAAATILGYPINGVRLVEGDRLVPVAVPDETRDIIGERPVYDFDSDAPPAVALREGEPFVRRDFDAADERGRGALAAAMYLPFGHHGTLTIAATDEAGFSETDEMLAGVLAANVAAALDRLEQRAELAAERDRLSALFENIPDPAIYVEFEDGTPVVRDANPAFEATFGYDAATLAGDSVDEYIVPDADDDRARSYNRQIREGESFHGEVRRQSSDGLRDFLLHVVPYEIGERTTRGFAIYTDITDQKERQRELERQNERLEEFAGVVSHDLRNPLNVAAGRLDLGRETGDDEHFEAADRALERMERLIDGLLALARQGRTVGDAAPVALGDAARAAWNGVATGEAAAEFGDLPTVLADRARLEQLFENLFRNSVDHAGEGVTVTVEALSDGFAVADDGPGIPESEREHVLEFGYSTDGGTGFGLAIVREIAEAHGWTMAVEASESGGARFAFRGVELAD</sequence>
<evidence type="ECO:0000259" key="9">
    <source>
        <dbReference type="PROSITE" id="PS50113"/>
    </source>
</evidence>
<dbReference type="SMART" id="SM00091">
    <property type="entry name" value="PAS"/>
    <property type="match status" value="2"/>
</dbReference>
<feature type="domain" description="PAS" evidence="8">
    <location>
        <begin position="116"/>
        <end position="186"/>
    </location>
</feature>
<evidence type="ECO:0000256" key="6">
    <source>
        <dbReference type="ARBA" id="ARBA00023012"/>
    </source>
</evidence>
<dbReference type="Gene3D" id="3.40.50.2300">
    <property type="match status" value="1"/>
</dbReference>
<dbReference type="PROSITE" id="PS50113">
    <property type="entry name" value="PAC"/>
    <property type="match status" value="1"/>
</dbReference>
<dbReference type="CDD" id="cd00075">
    <property type="entry name" value="HATPase"/>
    <property type="match status" value="1"/>
</dbReference>
<dbReference type="SUPFAM" id="SSF55781">
    <property type="entry name" value="GAF domain-like"/>
    <property type="match status" value="1"/>
</dbReference>
<dbReference type="EMBL" id="JBHTAP010000001">
    <property type="protein sequence ID" value="MFC7234695.1"/>
    <property type="molecule type" value="Genomic_DNA"/>
</dbReference>
<dbReference type="PANTHER" id="PTHR43711">
    <property type="entry name" value="TWO-COMPONENT HISTIDINE KINASE"/>
    <property type="match status" value="1"/>
</dbReference>
<accession>A0ABD5ZMX7</accession>
<dbReference type="CDD" id="cd00130">
    <property type="entry name" value="PAS"/>
    <property type="match status" value="2"/>
</dbReference>
<comment type="catalytic activity">
    <reaction evidence="1">
        <text>ATP + protein L-histidine = ADP + protein N-phospho-L-histidine.</text>
        <dbReference type="EC" id="2.7.13.3"/>
    </reaction>
</comment>
<dbReference type="InterPro" id="IPR001789">
    <property type="entry name" value="Sig_transdc_resp-reg_receiver"/>
</dbReference>
<dbReference type="GO" id="GO:0004673">
    <property type="term" value="F:protein histidine kinase activity"/>
    <property type="evidence" value="ECO:0007669"/>
    <property type="project" value="UniProtKB-EC"/>
</dbReference>
<dbReference type="Pfam" id="PF08448">
    <property type="entry name" value="PAS_4"/>
    <property type="match status" value="1"/>
</dbReference>
<dbReference type="InterPro" id="IPR013656">
    <property type="entry name" value="PAS_4"/>
</dbReference>
<dbReference type="InterPro" id="IPR001610">
    <property type="entry name" value="PAC"/>
</dbReference>
<evidence type="ECO:0000313" key="11">
    <source>
        <dbReference type="Proteomes" id="UP001596398"/>
    </source>
</evidence>
<dbReference type="InterPro" id="IPR036890">
    <property type="entry name" value="HATPase_C_sf"/>
</dbReference>
<keyword evidence="4" id="KW-0808">Transferase</keyword>
<dbReference type="PROSITE" id="PS50112">
    <property type="entry name" value="PAS"/>
    <property type="match status" value="2"/>
</dbReference>
<evidence type="ECO:0000256" key="2">
    <source>
        <dbReference type="ARBA" id="ARBA00012438"/>
    </source>
</evidence>
<dbReference type="Gene3D" id="3.30.565.10">
    <property type="entry name" value="Histidine kinase-like ATPase, C-terminal domain"/>
    <property type="match status" value="1"/>
</dbReference>
<dbReference type="Pfam" id="PF00512">
    <property type="entry name" value="HisKA"/>
    <property type="match status" value="1"/>
</dbReference>
<dbReference type="SUPFAM" id="SSF47384">
    <property type="entry name" value="Homodimeric domain of signal transducing histidine kinase"/>
    <property type="match status" value="1"/>
</dbReference>
<dbReference type="InterPro" id="IPR005467">
    <property type="entry name" value="His_kinase_dom"/>
</dbReference>
<dbReference type="CDD" id="cd00082">
    <property type="entry name" value="HisKA"/>
    <property type="match status" value="1"/>
</dbReference>
<evidence type="ECO:0000313" key="10">
    <source>
        <dbReference type="EMBL" id="MFC7234695.1"/>
    </source>
</evidence>
<dbReference type="InterPro" id="IPR036097">
    <property type="entry name" value="HisK_dim/P_sf"/>
</dbReference>
<dbReference type="InterPro" id="IPR004358">
    <property type="entry name" value="Sig_transdc_His_kin-like_C"/>
</dbReference>
<dbReference type="GeneID" id="79266363"/>
<keyword evidence="5" id="KW-0418">Kinase</keyword>
<keyword evidence="3" id="KW-0597">Phosphoprotein</keyword>
<dbReference type="Gene3D" id="1.10.287.130">
    <property type="match status" value="1"/>
</dbReference>
<feature type="domain" description="Histidine kinase" evidence="7">
    <location>
        <begin position="531"/>
        <end position="718"/>
    </location>
</feature>
<evidence type="ECO:0000256" key="1">
    <source>
        <dbReference type="ARBA" id="ARBA00000085"/>
    </source>
</evidence>
<dbReference type="EC" id="2.7.13.3" evidence="2"/>
<dbReference type="SMART" id="SM00388">
    <property type="entry name" value="HisKA"/>
    <property type="match status" value="1"/>
</dbReference>
<dbReference type="PRINTS" id="PR00344">
    <property type="entry name" value="BCTRLSENSOR"/>
</dbReference>
<comment type="caution">
    <text evidence="10">The sequence shown here is derived from an EMBL/GenBank/DDBJ whole genome shotgun (WGS) entry which is preliminary data.</text>
</comment>
<evidence type="ECO:0000259" key="7">
    <source>
        <dbReference type="PROSITE" id="PS50109"/>
    </source>
</evidence>
<dbReference type="InterPro" id="IPR003661">
    <property type="entry name" value="HisK_dim/P_dom"/>
</dbReference>
<dbReference type="InterPro" id="IPR029016">
    <property type="entry name" value="GAF-like_dom_sf"/>
</dbReference>
<dbReference type="SMART" id="SM00387">
    <property type="entry name" value="HATPase_c"/>
    <property type="match status" value="1"/>
</dbReference>
<feature type="domain" description="PAC" evidence="9">
    <location>
        <begin position="190"/>
        <end position="242"/>
    </location>
</feature>
<keyword evidence="11" id="KW-1185">Reference proteome</keyword>
<name>A0ABD5ZMX7_9EURY</name>
<feature type="domain" description="PAS" evidence="8">
    <location>
        <begin position="394"/>
        <end position="467"/>
    </location>
</feature>
<evidence type="ECO:0000256" key="5">
    <source>
        <dbReference type="ARBA" id="ARBA00022777"/>
    </source>
</evidence>
<reference evidence="10 11" key="1">
    <citation type="journal article" date="2019" name="Int. J. Syst. Evol. Microbiol.">
        <title>The Global Catalogue of Microorganisms (GCM) 10K type strain sequencing project: providing services to taxonomists for standard genome sequencing and annotation.</title>
        <authorList>
            <consortium name="The Broad Institute Genomics Platform"/>
            <consortium name="The Broad Institute Genome Sequencing Center for Infectious Disease"/>
            <person name="Wu L."/>
            <person name="Ma J."/>
        </authorList>
    </citation>
    <scope>NUCLEOTIDE SEQUENCE [LARGE SCALE GENOMIC DNA]</scope>
    <source>
        <strain evidence="10 11">DT85</strain>
    </source>
</reference>
<dbReference type="InterPro" id="IPR050736">
    <property type="entry name" value="Sensor_HK_Regulatory"/>
</dbReference>
<dbReference type="PROSITE" id="PS50109">
    <property type="entry name" value="HIS_KIN"/>
    <property type="match status" value="1"/>
</dbReference>
<dbReference type="SUPFAM" id="SSF52172">
    <property type="entry name" value="CheY-like"/>
    <property type="match status" value="1"/>
</dbReference>
<dbReference type="PANTHER" id="PTHR43711:SF1">
    <property type="entry name" value="HISTIDINE KINASE 1"/>
    <property type="match status" value="1"/>
</dbReference>
<dbReference type="InterPro" id="IPR013767">
    <property type="entry name" value="PAS_fold"/>
</dbReference>
<dbReference type="NCBIfam" id="TIGR00229">
    <property type="entry name" value="sensory_box"/>
    <property type="match status" value="2"/>
</dbReference>
<protein>
    <recommendedName>
        <fullName evidence="2">histidine kinase</fullName>
        <ecNumber evidence="2">2.7.13.3</ecNumber>
    </recommendedName>
</protein>
<organism evidence="10 11">
    <name type="scientific">Halosegnis marinus</name>
    <dbReference type="NCBI Taxonomy" id="3034023"/>
    <lineage>
        <taxon>Archaea</taxon>
        <taxon>Methanobacteriati</taxon>
        <taxon>Methanobacteriota</taxon>
        <taxon>Stenosarchaea group</taxon>
        <taxon>Halobacteria</taxon>
        <taxon>Halobacteriales</taxon>
        <taxon>Natronomonadaceae</taxon>
        <taxon>Halosegnis</taxon>
    </lineage>
</organism>
<dbReference type="InterPro" id="IPR000700">
    <property type="entry name" value="PAS-assoc_C"/>
</dbReference>
<dbReference type="GO" id="GO:0000160">
    <property type="term" value="P:phosphorelay signal transduction system"/>
    <property type="evidence" value="ECO:0007669"/>
    <property type="project" value="UniProtKB-KW"/>
</dbReference>
<dbReference type="InterPro" id="IPR003594">
    <property type="entry name" value="HATPase_dom"/>
</dbReference>
<dbReference type="RefSeq" id="WP_276235711.1">
    <property type="nucleotide sequence ID" value="NZ_CP119802.1"/>
</dbReference>
<dbReference type="Pfam" id="PF00989">
    <property type="entry name" value="PAS"/>
    <property type="match status" value="1"/>
</dbReference>
<evidence type="ECO:0000256" key="4">
    <source>
        <dbReference type="ARBA" id="ARBA00022679"/>
    </source>
</evidence>
<evidence type="ECO:0000256" key="3">
    <source>
        <dbReference type="ARBA" id="ARBA00022553"/>
    </source>
</evidence>
<gene>
    <name evidence="10" type="ORF">ACFQJ4_05100</name>
</gene>
<dbReference type="InterPro" id="IPR003018">
    <property type="entry name" value="GAF"/>
</dbReference>